<evidence type="ECO:0000313" key="8">
    <source>
        <dbReference type="Proteomes" id="UP000816034"/>
    </source>
</evidence>
<feature type="repeat" description="WD" evidence="5">
    <location>
        <begin position="407"/>
        <end position="439"/>
    </location>
</feature>
<feature type="repeat" description="WD" evidence="5">
    <location>
        <begin position="365"/>
        <end position="406"/>
    </location>
</feature>
<feature type="repeat" description="WD" evidence="5">
    <location>
        <begin position="281"/>
        <end position="322"/>
    </location>
</feature>
<evidence type="ECO:0000256" key="3">
    <source>
        <dbReference type="ARBA" id="ARBA00022737"/>
    </source>
</evidence>
<dbReference type="RefSeq" id="XP_044546878.1">
    <property type="nucleotide sequence ID" value="XM_044696626.1"/>
</dbReference>
<feature type="compositionally biased region" description="Low complexity" evidence="6">
    <location>
        <begin position="18"/>
        <end position="41"/>
    </location>
</feature>
<evidence type="ECO:0008006" key="9">
    <source>
        <dbReference type="Google" id="ProtNLM"/>
    </source>
</evidence>
<dbReference type="GO" id="GO:0005847">
    <property type="term" value="C:mRNA cleavage and polyadenylation specificity factor complex"/>
    <property type="evidence" value="ECO:0007669"/>
    <property type="project" value="TreeGrafter"/>
</dbReference>
<feature type="repeat" description="WD" evidence="5">
    <location>
        <begin position="323"/>
        <end position="364"/>
    </location>
</feature>
<comment type="caution">
    <text evidence="7">The sequence shown here is derived from an EMBL/GenBank/DDBJ whole genome shotgun (WGS) entry which is preliminary data.</text>
</comment>
<dbReference type="PROSITE" id="PS50082">
    <property type="entry name" value="WD_REPEATS_2"/>
    <property type="match status" value="6"/>
</dbReference>
<protein>
    <recommendedName>
        <fullName evidence="9">Guanine nucleotide-binding protein subunit beta-like protein</fullName>
    </recommendedName>
</protein>
<dbReference type="GeneID" id="68099187"/>
<evidence type="ECO:0000256" key="6">
    <source>
        <dbReference type="SAM" id="MobiDB-lite"/>
    </source>
</evidence>
<organism evidence="7 8">
    <name type="scientific">Naegleria lovaniensis</name>
    <name type="common">Amoeba</name>
    <dbReference type="NCBI Taxonomy" id="51637"/>
    <lineage>
        <taxon>Eukaryota</taxon>
        <taxon>Discoba</taxon>
        <taxon>Heterolobosea</taxon>
        <taxon>Tetramitia</taxon>
        <taxon>Eutetramitia</taxon>
        <taxon>Vahlkampfiidae</taxon>
        <taxon>Naegleria</taxon>
    </lineage>
</organism>
<feature type="compositionally biased region" description="Low complexity" evidence="6">
    <location>
        <begin position="52"/>
        <end position="75"/>
    </location>
</feature>
<comment type="subcellular location">
    <subcellularLocation>
        <location evidence="1">Nucleus</location>
    </subcellularLocation>
</comment>
<dbReference type="SUPFAM" id="SSF50978">
    <property type="entry name" value="WD40 repeat-like"/>
    <property type="match status" value="1"/>
</dbReference>
<dbReference type="FunFam" id="2.130.10.10:FF:000237">
    <property type="entry name" value="Flowering time control protein FY"/>
    <property type="match status" value="1"/>
</dbReference>
<proteinExistence type="predicted"/>
<evidence type="ECO:0000256" key="4">
    <source>
        <dbReference type="ARBA" id="ARBA00023242"/>
    </source>
</evidence>
<dbReference type="PROSITE" id="PS50294">
    <property type="entry name" value="WD_REPEATS_REGION"/>
    <property type="match status" value="5"/>
</dbReference>
<keyword evidence="3" id="KW-0677">Repeat</keyword>
<dbReference type="GO" id="GO:0031124">
    <property type="term" value="P:mRNA 3'-end processing"/>
    <property type="evidence" value="ECO:0007669"/>
    <property type="project" value="InterPro"/>
</dbReference>
<dbReference type="InterPro" id="IPR001680">
    <property type="entry name" value="WD40_rpt"/>
</dbReference>
<feature type="compositionally biased region" description="Polar residues" evidence="6">
    <location>
        <begin position="1"/>
        <end position="10"/>
    </location>
</feature>
<dbReference type="PROSITE" id="PS00678">
    <property type="entry name" value="WD_REPEATS_1"/>
    <property type="match status" value="1"/>
</dbReference>
<feature type="repeat" description="WD" evidence="5">
    <location>
        <begin position="451"/>
        <end position="482"/>
    </location>
</feature>
<dbReference type="InterPro" id="IPR045245">
    <property type="entry name" value="Pfs2-like"/>
</dbReference>
<name>A0AA88KIW6_NAELO</name>
<sequence>MNPPTTQHTGKQLHAPMNPRNNNPHHPYQQQQHNPNNQNRNSGMMGRGPRIPRQQQDGSTQPQQPQGGIAAALAQNPSLGDKNYHHHHQNQQQQQMASFPVGQGNNTEEGPIMPNFIQQPQSKMVFDGKRMRKAIDRQFIDYNPTVIQLTRTRLYERSKRDFQYIPPNPAYEINLLPPSAIKQNPTTCIATKFEHASINKMKCPIHVVCWTPDGRRLLTGASTGEFTLWNGMAFNFETIQQAHDVAIRAMVWNHNDTFMASADNTGVIKYWQPNMNGVKTIKGHEECIRDLGFAPSDSKFCSCSDDGTVKVWDFERATVEKTLSGHSSDVRCCDWHPRNSLIASGAKDYLVKLWDARSGKNVATLYGHKNTIFNIKWNMNGNWVLSCSKDQLIKLYDIRYLKEFQTFKGHNREVTCLAWHPYHENLFSSGSYDGNIMFWVVGNKSPQAKIKDAHANAVWDLAWHPFGHVLCSGSNDYSTKFWVRNRPGDRMDDKYNVHELPADAQQLLQNLGTQQKIQQHAHKEEAHVSDHADLFMSGMLPGLGSTTSSSLPGLGFGSSSSSLPGL</sequence>
<dbReference type="PANTHER" id="PTHR22836:SF0">
    <property type="entry name" value="PRE-MRNA 3' END PROCESSING PROTEIN WDR33"/>
    <property type="match status" value="1"/>
</dbReference>
<keyword evidence="4" id="KW-0539">Nucleus</keyword>
<dbReference type="InterPro" id="IPR015943">
    <property type="entry name" value="WD40/YVTN_repeat-like_dom_sf"/>
</dbReference>
<evidence type="ECO:0000256" key="2">
    <source>
        <dbReference type="ARBA" id="ARBA00022574"/>
    </source>
</evidence>
<feature type="region of interest" description="Disordered" evidence="6">
    <location>
        <begin position="1"/>
        <end position="114"/>
    </location>
</feature>
<keyword evidence="8" id="KW-1185">Reference proteome</keyword>
<dbReference type="InterPro" id="IPR019775">
    <property type="entry name" value="WD40_repeat_CS"/>
</dbReference>
<dbReference type="Pfam" id="PF00400">
    <property type="entry name" value="WD40"/>
    <property type="match status" value="6"/>
</dbReference>
<dbReference type="Gene3D" id="2.130.10.10">
    <property type="entry name" value="YVTN repeat-like/Quinoprotein amine dehydrogenase"/>
    <property type="match status" value="3"/>
</dbReference>
<reference evidence="7 8" key="1">
    <citation type="journal article" date="2018" name="BMC Genomics">
        <title>The genome of Naegleria lovaniensis, the basis for a comparative approach to unravel pathogenicity factors of the human pathogenic amoeba N. fowleri.</title>
        <authorList>
            <person name="Liechti N."/>
            <person name="Schurch N."/>
            <person name="Bruggmann R."/>
            <person name="Wittwer M."/>
        </authorList>
    </citation>
    <scope>NUCLEOTIDE SEQUENCE [LARGE SCALE GENOMIC DNA]</scope>
    <source>
        <strain evidence="7 8">ATCC 30569</strain>
    </source>
</reference>
<dbReference type="InterPro" id="IPR020472">
    <property type="entry name" value="WD40_PAC1"/>
</dbReference>
<dbReference type="Proteomes" id="UP000816034">
    <property type="component" value="Unassembled WGS sequence"/>
</dbReference>
<dbReference type="CDD" id="cd00200">
    <property type="entry name" value="WD40"/>
    <property type="match status" value="1"/>
</dbReference>
<dbReference type="EMBL" id="PYSW02000028">
    <property type="protein sequence ID" value="KAG2379616.1"/>
    <property type="molecule type" value="Genomic_DNA"/>
</dbReference>
<dbReference type="AlphaFoldDB" id="A0AA88KIW6"/>
<keyword evidence="2 5" id="KW-0853">WD repeat</keyword>
<evidence type="ECO:0000256" key="5">
    <source>
        <dbReference type="PROSITE-ProRule" id="PRU00221"/>
    </source>
</evidence>
<accession>A0AA88KIW6</accession>
<dbReference type="InterPro" id="IPR036322">
    <property type="entry name" value="WD40_repeat_dom_sf"/>
</dbReference>
<dbReference type="PRINTS" id="PR00320">
    <property type="entry name" value="GPROTEINBRPT"/>
</dbReference>
<evidence type="ECO:0000256" key="1">
    <source>
        <dbReference type="ARBA" id="ARBA00004123"/>
    </source>
</evidence>
<dbReference type="PANTHER" id="PTHR22836">
    <property type="entry name" value="WD40 REPEAT PROTEIN"/>
    <property type="match status" value="1"/>
</dbReference>
<evidence type="ECO:0000313" key="7">
    <source>
        <dbReference type="EMBL" id="KAG2379616.1"/>
    </source>
</evidence>
<feature type="repeat" description="WD" evidence="5">
    <location>
        <begin position="240"/>
        <end position="272"/>
    </location>
</feature>
<dbReference type="SMART" id="SM00320">
    <property type="entry name" value="WD40"/>
    <property type="match status" value="7"/>
</dbReference>
<gene>
    <name evidence="7" type="ORF">C9374_006733</name>
</gene>